<proteinExistence type="inferred from homology"/>
<name>I0KCR0_9BACT</name>
<dbReference type="EC" id="2.7.7.38" evidence="5"/>
<keyword evidence="2 5" id="KW-0808">Transferase</keyword>
<evidence type="ECO:0000256" key="1">
    <source>
        <dbReference type="ARBA" id="ARBA00004370"/>
    </source>
</evidence>
<dbReference type="AlphaFoldDB" id="I0KCR0"/>
<dbReference type="SUPFAM" id="SSF53448">
    <property type="entry name" value="Nucleotide-diphospho-sugar transferases"/>
    <property type="match status" value="1"/>
</dbReference>
<dbReference type="NCBIfam" id="TIGR00466">
    <property type="entry name" value="kdsB"/>
    <property type="match status" value="1"/>
</dbReference>
<dbReference type="HAMAP" id="MF_00057">
    <property type="entry name" value="KdsB"/>
    <property type="match status" value="1"/>
</dbReference>
<dbReference type="CDD" id="cd02517">
    <property type="entry name" value="CMP-KDO-Synthetase"/>
    <property type="match status" value="1"/>
</dbReference>
<dbReference type="HOGENOM" id="CLU_065038_0_1_10"/>
<keyword evidence="7" id="KW-1185">Reference proteome</keyword>
<dbReference type="InterPro" id="IPR029044">
    <property type="entry name" value="Nucleotide-diphossugar_trans"/>
</dbReference>
<dbReference type="GO" id="GO:0009103">
    <property type="term" value="P:lipopolysaccharide biosynthetic process"/>
    <property type="evidence" value="ECO:0007669"/>
    <property type="project" value="UniProtKB-UniRule"/>
</dbReference>
<dbReference type="EMBL" id="HE796683">
    <property type="protein sequence ID" value="CCH01913.1"/>
    <property type="molecule type" value="Genomic_DNA"/>
</dbReference>
<dbReference type="eggNOG" id="COG1212">
    <property type="taxonomic scope" value="Bacteria"/>
</dbReference>
<comment type="function">
    <text evidence="5">Activates KDO (a required 8-carbon sugar) for incorporation into bacterial lipopolysaccharide in Gram-negative bacteria.</text>
</comment>
<comment type="similarity">
    <text evidence="5">Belongs to the KdsB family.</text>
</comment>
<comment type="catalytic activity">
    <reaction evidence="5">
        <text>3-deoxy-alpha-D-manno-oct-2-ulosonate + CTP = CMP-3-deoxy-beta-D-manno-octulosonate + diphosphate</text>
        <dbReference type="Rhea" id="RHEA:23448"/>
        <dbReference type="ChEBI" id="CHEBI:33019"/>
        <dbReference type="ChEBI" id="CHEBI:37563"/>
        <dbReference type="ChEBI" id="CHEBI:85986"/>
        <dbReference type="ChEBI" id="CHEBI:85987"/>
        <dbReference type="EC" id="2.7.7.38"/>
    </reaction>
</comment>
<dbReference type="RefSeq" id="WP_015333012.1">
    <property type="nucleotide sequence ID" value="NC_020054.1"/>
</dbReference>
<evidence type="ECO:0000256" key="5">
    <source>
        <dbReference type="HAMAP-Rule" id="MF_00057"/>
    </source>
</evidence>
<evidence type="ECO:0000313" key="7">
    <source>
        <dbReference type="Proteomes" id="UP000011058"/>
    </source>
</evidence>
<dbReference type="Gene3D" id="3.90.550.10">
    <property type="entry name" value="Spore Coat Polysaccharide Biosynthesis Protein SpsA, Chain A"/>
    <property type="match status" value="1"/>
</dbReference>
<dbReference type="STRING" id="1166018.FAES_3907"/>
<dbReference type="NCBIfam" id="NF009905">
    <property type="entry name" value="PRK13368.1"/>
    <property type="match status" value="1"/>
</dbReference>
<dbReference type="NCBIfam" id="NF003952">
    <property type="entry name" value="PRK05450.1-5"/>
    <property type="match status" value="1"/>
</dbReference>
<comment type="subcellular location">
    <subcellularLocation>
        <location evidence="5">Cytoplasm</location>
    </subcellularLocation>
    <subcellularLocation>
        <location evidence="1">Membrane</location>
    </subcellularLocation>
</comment>
<dbReference type="GO" id="GO:0008690">
    <property type="term" value="F:3-deoxy-manno-octulosonate cytidylyltransferase activity"/>
    <property type="evidence" value="ECO:0007669"/>
    <property type="project" value="UniProtKB-UniRule"/>
</dbReference>
<dbReference type="PANTHER" id="PTHR42866:SF2">
    <property type="entry name" value="3-DEOXY-MANNO-OCTULOSONATE CYTIDYLYLTRANSFERASE, MITOCHONDRIAL"/>
    <property type="match status" value="1"/>
</dbReference>
<dbReference type="InterPro" id="IPR004528">
    <property type="entry name" value="KdsB"/>
</dbReference>
<dbReference type="NCBIfam" id="NF003950">
    <property type="entry name" value="PRK05450.1-3"/>
    <property type="match status" value="1"/>
</dbReference>
<protein>
    <recommendedName>
        <fullName evidence="5">3-deoxy-manno-octulosonate cytidylyltransferase</fullName>
        <ecNumber evidence="5">2.7.7.38</ecNumber>
    </recommendedName>
    <alternativeName>
        <fullName evidence="5">CMP-2-keto-3-deoxyoctulosonic acid synthase</fullName>
        <shortName evidence="5">CKS</shortName>
        <shortName evidence="5">CMP-KDO synthase</shortName>
    </alternativeName>
</protein>
<comment type="pathway">
    <text evidence="5">Nucleotide-sugar biosynthesis; CMP-3-deoxy-D-manno-octulosonate biosynthesis; CMP-3-deoxy-D-manno-octulosonate from 3-deoxy-D-manno-octulosonate and CTP: step 1/1.</text>
</comment>
<dbReference type="GO" id="GO:0005829">
    <property type="term" value="C:cytosol"/>
    <property type="evidence" value="ECO:0007669"/>
    <property type="project" value="TreeGrafter"/>
</dbReference>
<dbReference type="PANTHER" id="PTHR42866">
    <property type="entry name" value="3-DEOXY-MANNO-OCTULOSONATE CYTIDYLYLTRANSFERASE"/>
    <property type="match status" value="1"/>
</dbReference>
<keyword evidence="5" id="KW-0963">Cytoplasm</keyword>
<organism evidence="6 7">
    <name type="scientific">Fibrella aestuarina BUZ 2</name>
    <dbReference type="NCBI Taxonomy" id="1166018"/>
    <lineage>
        <taxon>Bacteria</taxon>
        <taxon>Pseudomonadati</taxon>
        <taxon>Bacteroidota</taxon>
        <taxon>Cytophagia</taxon>
        <taxon>Cytophagales</taxon>
        <taxon>Spirosomataceae</taxon>
        <taxon>Fibrella</taxon>
    </lineage>
</organism>
<keyword evidence="4 5" id="KW-0448">Lipopolysaccharide biosynthesis</keyword>
<evidence type="ECO:0000256" key="3">
    <source>
        <dbReference type="ARBA" id="ARBA00022695"/>
    </source>
</evidence>
<accession>I0KCR0</accession>
<dbReference type="UniPathway" id="UPA00358">
    <property type="reaction ID" value="UER00476"/>
</dbReference>
<evidence type="ECO:0000256" key="4">
    <source>
        <dbReference type="ARBA" id="ARBA00022985"/>
    </source>
</evidence>
<dbReference type="GO" id="GO:0016020">
    <property type="term" value="C:membrane"/>
    <property type="evidence" value="ECO:0007669"/>
    <property type="project" value="UniProtKB-SubCell"/>
</dbReference>
<dbReference type="KEGG" id="fae:FAES_3907"/>
<reference evidence="6 7" key="1">
    <citation type="journal article" date="2012" name="J. Bacteriol.">
        <title>Genome Sequence of Fibrella aestuarina BUZ 2T, a Filamentous Marine Bacterium.</title>
        <authorList>
            <person name="Filippini M."/>
            <person name="Qi W."/>
            <person name="Blom J."/>
            <person name="Goesmann A."/>
            <person name="Smits T.H."/>
            <person name="Bagheri H.C."/>
        </authorList>
    </citation>
    <scope>NUCLEOTIDE SEQUENCE [LARGE SCALE GENOMIC DNA]</scope>
    <source>
        <strain evidence="7">BUZ 2T</strain>
    </source>
</reference>
<dbReference type="GO" id="GO:0033468">
    <property type="term" value="P:CMP-keto-3-deoxy-D-manno-octulosonic acid biosynthetic process"/>
    <property type="evidence" value="ECO:0007669"/>
    <property type="project" value="UniProtKB-UniRule"/>
</dbReference>
<evidence type="ECO:0000256" key="2">
    <source>
        <dbReference type="ARBA" id="ARBA00022679"/>
    </source>
</evidence>
<gene>
    <name evidence="5 6" type="primary">kdsB</name>
    <name evidence="6" type="ORF">FAES_3907</name>
</gene>
<dbReference type="PATRIC" id="fig|1166018.3.peg.855"/>
<dbReference type="Proteomes" id="UP000011058">
    <property type="component" value="Chromosome"/>
</dbReference>
<sequence>MEILGIIPARYGSTRFPGKALVDIHGKSMIRRVVEQARQATSLTDVVVATDDERIREHVAAFGATVVMTSPHHQSGTDRCQEVVAQVDGAYQYVVNIQGDEPFIQPEQIDRLTAVLDGTTELATLIKRITDPAVLLNPNSPKVVISAGIVAEALYFSRQPIPYQRDRPQAEWLQHHTYFKHIGLYAYRTDVLAQITQLPPSSLERAEALEQLRWLENGFRIRVVETELETVGIDTPEDLEKIMYNAQ</sequence>
<evidence type="ECO:0000313" key="6">
    <source>
        <dbReference type="EMBL" id="CCH01913.1"/>
    </source>
</evidence>
<dbReference type="OrthoDB" id="9815559at2"/>
<dbReference type="Pfam" id="PF02348">
    <property type="entry name" value="CTP_transf_3"/>
    <property type="match status" value="1"/>
</dbReference>
<dbReference type="InterPro" id="IPR003329">
    <property type="entry name" value="Cytidylyl_trans"/>
</dbReference>
<keyword evidence="3 5" id="KW-0548">Nucleotidyltransferase</keyword>
<dbReference type="FunFam" id="3.90.550.10:FF:000011">
    <property type="entry name" value="3-deoxy-manno-octulosonate cytidylyltransferase"/>
    <property type="match status" value="1"/>
</dbReference>